<evidence type="ECO:0000256" key="1">
    <source>
        <dbReference type="SAM" id="MobiDB-lite"/>
    </source>
</evidence>
<reference evidence="2 3" key="1">
    <citation type="submission" date="2024-04" db="EMBL/GenBank/DDBJ databases">
        <authorList>
            <person name="Fracassetti M."/>
        </authorList>
    </citation>
    <scope>NUCLEOTIDE SEQUENCE [LARGE SCALE GENOMIC DNA]</scope>
</reference>
<dbReference type="Proteomes" id="UP001497516">
    <property type="component" value="Chromosome 10"/>
</dbReference>
<feature type="region of interest" description="Disordered" evidence="1">
    <location>
        <begin position="1"/>
        <end position="23"/>
    </location>
</feature>
<evidence type="ECO:0000313" key="2">
    <source>
        <dbReference type="EMBL" id="CAL1360363.1"/>
    </source>
</evidence>
<dbReference type="EMBL" id="OZ034814">
    <property type="protein sequence ID" value="CAL1360363.1"/>
    <property type="molecule type" value="Genomic_DNA"/>
</dbReference>
<feature type="region of interest" description="Disordered" evidence="1">
    <location>
        <begin position="38"/>
        <end position="107"/>
    </location>
</feature>
<evidence type="ECO:0000313" key="3">
    <source>
        <dbReference type="Proteomes" id="UP001497516"/>
    </source>
</evidence>
<dbReference type="AlphaFoldDB" id="A0AAV2CVF7"/>
<sequence>MARRRRLILEADSDDDIQSPNASMHAYICEDITRHPTQLEEQQSNRPLSPAETSFEALQKGENSPHLSSAKRAETRAAKQGVKPRRGRVDNNASNRPSARKEGLPRSRMMCLYWKGMRLIRS</sequence>
<protein>
    <submittedName>
        <fullName evidence="2">Uncharacterized protein</fullName>
    </submittedName>
</protein>
<gene>
    <name evidence="2" type="ORF">LTRI10_LOCUS7803</name>
</gene>
<keyword evidence="3" id="KW-1185">Reference proteome</keyword>
<accession>A0AAV2CVF7</accession>
<name>A0AAV2CVF7_9ROSI</name>
<organism evidence="2 3">
    <name type="scientific">Linum trigynum</name>
    <dbReference type="NCBI Taxonomy" id="586398"/>
    <lineage>
        <taxon>Eukaryota</taxon>
        <taxon>Viridiplantae</taxon>
        <taxon>Streptophyta</taxon>
        <taxon>Embryophyta</taxon>
        <taxon>Tracheophyta</taxon>
        <taxon>Spermatophyta</taxon>
        <taxon>Magnoliopsida</taxon>
        <taxon>eudicotyledons</taxon>
        <taxon>Gunneridae</taxon>
        <taxon>Pentapetalae</taxon>
        <taxon>rosids</taxon>
        <taxon>fabids</taxon>
        <taxon>Malpighiales</taxon>
        <taxon>Linaceae</taxon>
        <taxon>Linum</taxon>
    </lineage>
</organism>
<proteinExistence type="predicted"/>